<dbReference type="FunFam" id="3.30.70.3450:FF:000001">
    <property type="entry name" value="Alkylglycerone-phosphate synthase"/>
    <property type="match status" value="1"/>
</dbReference>
<keyword evidence="11" id="KW-0809">Transit peptide</keyword>
<feature type="binding site" evidence="23">
    <location>
        <begin position="340"/>
        <end position="346"/>
    </location>
    <ligand>
        <name>FAD</name>
        <dbReference type="ChEBI" id="CHEBI:57692"/>
    </ligand>
</feature>
<feature type="domain" description="FAD-binding PCMH-type" evidence="26">
    <location>
        <begin position="174"/>
        <end position="356"/>
    </location>
</feature>
<dbReference type="InterPro" id="IPR036318">
    <property type="entry name" value="FAD-bd_PCMH-like_sf"/>
</dbReference>
<dbReference type="Gene3D" id="1.10.45.10">
    <property type="entry name" value="Vanillyl-alcohol Oxidase, Chain A, domain 4"/>
    <property type="match status" value="1"/>
</dbReference>
<feature type="binding site" evidence="22">
    <location>
        <position position="487"/>
    </location>
    <ligand>
        <name>substrate</name>
    </ligand>
</feature>
<dbReference type="OMA" id="GTISHQH"/>
<dbReference type="Gene3D" id="3.30.70.3450">
    <property type="match status" value="1"/>
</dbReference>
<keyword evidence="12" id="KW-0007">Acetylation</keyword>
<comment type="function">
    <text evidence="20">Catalyzes the exchange of the acyl chain in acyl-dihydroxyacetonephosphate (acyl-DHAP) for a long chain fatty alcohol, yielding the first ether linked intermediate, i.e. alkyl-dihydroxyacetonephosphate (alkyl-DHAP), in the pathway of ether lipid biosynthesis.</text>
</comment>
<feature type="active site" description="Proton donor/acceptor" evidence="21">
    <location>
        <position position="550"/>
    </location>
</feature>
<dbReference type="InterPro" id="IPR016171">
    <property type="entry name" value="Vanillyl_alc_oxidase_C-sub2"/>
</dbReference>
<feature type="binding site" evidence="23">
    <location>
        <begin position="206"/>
        <end position="212"/>
    </location>
    <ligand>
        <name>FAD</name>
        <dbReference type="ChEBI" id="CHEBI:57692"/>
    </ligand>
</feature>
<keyword evidence="6 25" id="KW-0444">Lipid biosynthesis</keyword>
<dbReference type="Gene3D" id="3.30.300.330">
    <property type="match status" value="1"/>
</dbReference>
<evidence type="ECO:0000259" key="26">
    <source>
        <dbReference type="PROSITE" id="PS51387"/>
    </source>
</evidence>
<evidence type="ECO:0000256" key="7">
    <source>
        <dbReference type="ARBA" id="ARBA00022553"/>
    </source>
</evidence>
<keyword evidence="8 25" id="KW-0285">Flavoprotein</keyword>
<dbReference type="InterPro" id="IPR016164">
    <property type="entry name" value="FAD-linked_Oxase-like_C"/>
</dbReference>
<evidence type="ECO:0000256" key="11">
    <source>
        <dbReference type="ARBA" id="ARBA00022946"/>
    </source>
</evidence>
<evidence type="ECO:0000313" key="28">
    <source>
        <dbReference type="Proteomes" id="UP000001074"/>
    </source>
</evidence>
<proteinExistence type="inferred from homology"/>
<dbReference type="Pfam" id="PF02913">
    <property type="entry name" value="FAD-oxidase_C"/>
    <property type="match status" value="1"/>
</dbReference>
<evidence type="ECO:0000256" key="17">
    <source>
        <dbReference type="ARBA" id="ARBA00050094"/>
    </source>
</evidence>
<feature type="binding site" evidence="23">
    <location>
        <begin position="275"/>
        <end position="281"/>
    </location>
    <ligand>
        <name>FAD</name>
        <dbReference type="ChEBI" id="CHEBI:57692"/>
    </ligand>
</feature>
<evidence type="ECO:0000256" key="3">
    <source>
        <dbReference type="ARBA" id="ARBA00005189"/>
    </source>
</evidence>
<evidence type="ECO:0000256" key="21">
    <source>
        <dbReference type="PIRSR" id="PIRSR625650-1"/>
    </source>
</evidence>
<evidence type="ECO:0000256" key="22">
    <source>
        <dbReference type="PIRSR" id="PIRSR625650-2"/>
    </source>
</evidence>
<dbReference type="GeneTree" id="ENSGT00940000156112"/>
<evidence type="ECO:0000256" key="1">
    <source>
        <dbReference type="ARBA" id="ARBA00001974"/>
    </source>
</evidence>
<dbReference type="EC" id="2.5.1.26" evidence="25"/>
<dbReference type="AlphaFoldDB" id="G1P403"/>
<keyword evidence="9 25" id="KW-0808">Transferase</keyword>
<comment type="function">
    <text evidence="25">Catalyzes the exchange of an acyl for a long-chain alkyl group and the formation of the ether bond in the biosynthesis of ether phospholipids.</text>
</comment>
<dbReference type="HOGENOM" id="CLU_017779_2_2_1"/>
<dbReference type="InterPro" id="IPR006094">
    <property type="entry name" value="Oxid_FAD_bind_N"/>
</dbReference>
<evidence type="ECO:0000256" key="25">
    <source>
        <dbReference type="RuleBase" id="RU363113"/>
    </source>
</evidence>
<dbReference type="Gene3D" id="3.30.43.10">
    <property type="entry name" value="Uridine Diphospho-n-acetylenolpyruvylglucosamine Reductase, domain 2"/>
    <property type="match status" value="1"/>
</dbReference>
<dbReference type="FunFam" id="1.10.45.10:FF:000002">
    <property type="entry name" value="Alkylglycerone-phosphate synthase"/>
    <property type="match status" value="1"/>
</dbReference>
<comment type="subunit">
    <text evidence="5 25">Homodimer.</text>
</comment>
<dbReference type="Gene3D" id="3.30.465.10">
    <property type="match status" value="1"/>
</dbReference>
<comment type="catalytic activity">
    <reaction evidence="19">
        <text>hexadecan-1-ol + 1-hexadecanoylglycerone 3-phosphate = 1-O-hexadecylglycerone 3-phosphate + hexadecanoate + H(+)</text>
        <dbReference type="Rhea" id="RHEA:40659"/>
        <dbReference type="ChEBI" id="CHEBI:7896"/>
        <dbReference type="ChEBI" id="CHEBI:15378"/>
        <dbReference type="ChEBI" id="CHEBI:16125"/>
        <dbReference type="ChEBI" id="CHEBI:58303"/>
        <dbReference type="ChEBI" id="CHEBI:77429"/>
    </reaction>
    <physiologicalReaction direction="left-to-right" evidence="19">
        <dbReference type="Rhea" id="RHEA:40660"/>
    </physiologicalReaction>
</comment>
<dbReference type="EMBL" id="AAPE02004626">
    <property type="status" value="NOT_ANNOTATED_CDS"/>
    <property type="molecule type" value="Genomic_DNA"/>
</dbReference>
<dbReference type="EMBL" id="AAPE02004625">
    <property type="status" value="NOT_ANNOTATED_CDS"/>
    <property type="molecule type" value="Genomic_DNA"/>
</dbReference>
<sequence>RSGARIRAQVGSLCPASRVVSALPQLTPSRPANLPCSLPEASPCWSQSGLAGRGRQEVLKWNGWGYNDSKFIFNKKGQAELTGKRYPLSGMILPTFKEWIENTLGVNVEHKTTSKASLSPSDTPPSIVNEDFLHELKKTNISYSQEADDRVFRAHDHKTGHCLHEIFLLREGIFHRIPDIVLWPTCHDDVVKIVNLACKYNLCIIPFGGGTSVSYGLKCPADETRTIISLDTSQMNRILWVDENNLTAHVEAGITGQELERQLKESGYCTGHEPDSLEFSTVGGWVSTRASGMKKNVYGNIEDLVVHIKMVTPRGIIEKSCQGPRMSTGPDIHHFIMGSEGTLGVITEATIKIRPVPEYQKYGSVAFPNFEQGVACLREIAKQRCAPASIRLMDNLQFQFGHALKPQVSSIFTSFLDGLKKFYITKFKGFDPNQLSVATLLFEGDREKVLQHEKQVYDIAAKFGGLAAGEDNGQRGYLLTYVIAYLRDLGLEYYVVGESFETSAPWDRVVDLCRNVKERIIRECKEKGVQFAPLSTCRVTQTYDAGACIYFYFAFNYRGISDPLTVFDQTEAAAREEILANGGSLSHHHGVGKLRKQWLKESISDVGFGMLKSVKEYVDPNNIFGNRNLL</sequence>
<keyword evidence="15 25" id="KW-0576">Peroxisome</keyword>
<keyword evidence="13 25" id="KW-0443">Lipid metabolism</keyword>
<evidence type="ECO:0000256" key="16">
    <source>
        <dbReference type="ARBA" id="ARBA00046271"/>
    </source>
</evidence>
<dbReference type="GO" id="GO:0071949">
    <property type="term" value="F:FAD binding"/>
    <property type="evidence" value="ECO:0007669"/>
    <property type="project" value="InterPro"/>
</dbReference>
<accession>G1P403</accession>
<dbReference type="InterPro" id="IPR004113">
    <property type="entry name" value="FAD-bd_oxidored_4_C"/>
</dbReference>
<comment type="catalytic activity">
    <reaction evidence="18">
        <text>1-hexadecanoylglycerone 3-phosphate + a long-chain fatty acid = a 1-acylglycerone 3-phosphate + hexadecanoate</text>
        <dbReference type="Rhea" id="RHEA:40727"/>
        <dbReference type="ChEBI" id="CHEBI:7896"/>
        <dbReference type="ChEBI" id="CHEBI:57534"/>
        <dbReference type="ChEBI" id="CHEBI:57560"/>
        <dbReference type="ChEBI" id="CHEBI:58303"/>
    </reaction>
    <physiologicalReaction direction="left-to-right" evidence="18">
        <dbReference type="Rhea" id="RHEA:40728"/>
    </physiologicalReaction>
</comment>
<comment type="pathway">
    <text evidence="3">Lipid metabolism.</text>
</comment>
<evidence type="ECO:0000256" key="9">
    <source>
        <dbReference type="ARBA" id="ARBA00022679"/>
    </source>
</evidence>
<keyword evidence="7" id="KW-0597">Phosphoprotein</keyword>
<dbReference type="FunFam" id="3.30.465.10:FF:000011">
    <property type="entry name" value="Alkylglycerone-phosphate synthase"/>
    <property type="match status" value="1"/>
</dbReference>
<comment type="similarity">
    <text evidence="4 25">Belongs to the FAD-binding oxidoreductase/transferase type 4 family.</text>
</comment>
<feature type="site" description="Important for enzyme activity" evidence="24">
    <location>
        <position position="391"/>
    </location>
</feature>
<comment type="catalytic activity">
    <reaction evidence="17">
        <text>a long chain fatty alcohol + a 1-acylglycerone 3-phosphate = a 1-O-alkylglycerone 3-phosphate + a long-chain fatty acid + H(+)</text>
        <dbReference type="Rhea" id="RHEA:36171"/>
        <dbReference type="ChEBI" id="CHEBI:15378"/>
        <dbReference type="ChEBI" id="CHEBI:17135"/>
        <dbReference type="ChEBI" id="CHEBI:57534"/>
        <dbReference type="ChEBI" id="CHEBI:57560"/>
        <dbReference type="ChEBI" id="CHEBI:73315"/>
        <dbReference type="EC" id="2.5.1.26"/>
    </reaction>
    <physiologicalReaction direction="left-to-right" evidence="17">
        <dbReference type="Rhea" id="RHEA:36172"/>
    </physiologicalReaction>
</comment>
<feature type="binding site" evidence="23">
    <location>
        <begin position="288"/>
        <end position="291"/>
    </location>
    <ligand>
        <name>FAD</name>
        <dbReference type="ChEBI" id="CHEBI:57692"/>
    </ligand>
</feature>
<dbReference type="InterPro" id="IPR016167">
    <property type="entry name" value="FAD-bd_PCMH_sub1"/>
</dbReference>
<dbReference type="PANTHER" id="PTHR46568">
    <property type="entry name" value="ALKYLDIHYDROXYACETONEPHOSPHATE SYNTHASE, PEROXISOMAL"/>
    <property type="match status" value="1"/>
</dbReference>
<dbReference type="GO" id="GO:0008609">
    <property type="term" value="F:alkylglycerone-phosphate synthase activity"/>
    <property type="evidence" value="ECO:0007669"/>
    <property type="project" value="UniProtKB-EC"/>
</dbReference>
<evidence type="ECO:0000256" key="19">
    <source>
        <dbReference type="ARBA" id="ARBA00053007"/>
    </source>
</evidence>
<dbReference type="InParanoid" id="G1P403"/>
<dbReference type="InterPro" id="IPR016166">
    <property type="entry name" value="FAD-bd_PCMH"/>
</dbReference>
<dbReference type="Ensembl" id="ENSMLUT00000005117.2">
    <property type="protein sequence ID" value="ENSMLUP00000004668.2"/>
    <property type="gene ID" value="ENSMLUG00000005113.2"/>
</dbReference>
<keyword evidence="14" id="KW-0472">Membrane</keyword>
<dbReference type="eggNOG" id="KOG1233">
    <property type="taxonomic scope" value="Eukaryota"/>
</dbReference>
<evidence type="ECO:0000256" key="15">
    <source>
        <dbReference type="ARBA" id="ARBA00023140"/>
    </source>
</evidence>
<dbReference type="FunCoup" id="G1P403">
    <property type="interactions" value="1715"/>
</dbReference>
<keyword evidence="28" id="KW-1185">Reference proteome</keyword>
<dbReference type="SUPFAM" id="SSF55103">
    <property type="entry name" value="FAD-linked oxidases, C-terminal domain"/>
    <property type="match status" value="1"/>
</dbReference>
<dbReference type="Pfam" id="PF01565">
    <property type="entry name" value="FAD_binding_4"/>
    <property type="match status" value="1"/>
</dbReference>
<evidence type="ECO:0000256" key="12">
    <source>
        <dbReference type="ARBA" id="ARBA00022990"/>
    </source>
</evidence>
<reference evidence="27" key="3">
    <citation type="submission" date="2025-09" db="UniProtKB">
        <authorList>
            <consortium name="Ensembl"/>
        </authorList>
    </citation>
    <scope>IDENTIFICATION</scope>
</reference>
<dbReference type="Gene3D" id="3.30.160.650">
    <property type="match status" value="1"/>
</dbReference>
<evidence type="ECO:0000256" key="20">
    <source>
        <dbReference type="ARBA" id="ARBA00058754"/>
    </source>
</evidence>
<dbReference type="InterPro" id="IPR016169">
    <property type="entry name" value="FAD-bd_PCMH_sub2"/>
</dbReference>
<evidence type="ECO:0000256" key="6">
    <source>
        <dbReference type="ARBA" id="ARBA00022516"/>
    </source>
</evidence>
<name>G1P403_MYOLU</name>
<dbReference type="PANTHER" id="PTHR46568:SF1">
    <property type="entry name" value="ALKYLDIHYDROXYACETONEPHOSPHATE SYNTHASE, PEROXISOMAL"/>
    <property type="match status" value="1"/>
</dbReference>
<evidence type="ECO:0000256" key="10">
    <source>
        <dbReference type="ARBA" id="ARBA00022827"/>
    </source>
</evidence>
<gene>
    <name evidence="27" type="primary">AGPS</name>
</gene>
<evidence type="ECO:0000256" key="8">
    <source>
        <dbReference type="ARBA" id="ARBA00022630"/>
    </source>
</evidence>
<keyword evidence="10 23" id="KW-0274">FAD</keyword>
<evidence type="ECO:0000256" key="13">
    <source>
        <dbReference type="ARBA" id="ARBA00023098"/>
    </source>
</evidence>
<dbReference type="FunFam" id="3.30.43.10:FF:000003">
    <property type="entry name" value="Alkylglycerone-phosphate synthase"/>
    <property type="match status" value="1"/>
</dbReference>
<evidence type="ECO:0000256" key="5">
    <source>
        <dbReference type="ARBA" id="ARBA00011738"/>
    </source>
</evidence>
<dbReference type="PROSITE" id="PS51387">
    <property type="entry name" value="FAD_PCMH"/>
    <property type="match status" value="1"/>
</dbReference>
<comment type="cofactor">
    <cofactor evidence="1 23 25">
        <name>FAD</name>
        <dbReference type="ChEBI" id="CHEBI:57692"/>
    </cofactor>
</comment>
<dbReference type="GO" id="GO:0005778">
    <property type="term" value="C:peroxisomal membrane"/>
    <property type="evidence" value="ECO:0007669"/>
    <property type="project" value="UniProtKB-SubCell"/>
</dbReference>
<evidence type="ECO:0000256" key="14">
    <source>
        <dbReference type="ARBA" id="ARBA00023136"/>
    </source>
</evidence>
<comment type="pathway">
    <text evidence="2 25">Glycerolipid metabolism; ether lipid biosynthesis.</text>
</comment>
<protein>
    <recommendedName>
        <fullName evidence="25">Alkylglycerone-phosphate synthase</fullName>
        <shortName evidence="25">Alkyl-DHAP synthase</shortName>
        <ecNumber evidence="25">2.5.1.26</ecNumber>
    </recommendedName>
</protein>
<reference evidence="27" key="2">
    <citation type="submission" date="2025-08" db="UniProtKB">
        <authorList>
            <consortium name="Ensembl"/>
        </authorList>
    </citation>
    <scope>IDENTIFICATION</scope>
</reference>
<evidence type="ECO:0000256" key="2">
    <source>
        <dbReference type="ARBA" id="ARBA00004670"/>
    </source>
</evidence>
<evidence type="ECO:0000256" key="18">
    <source>
        <dbReference type="ARBA" id="ARBA00050511"/>
    </source>
</evidence>
<dbReference type="UniPathway" id="UPA00781"/>
<dbReference type="FunFam" id="3.30.300.330:FF:000001">
    <property type="entry name" value="Alkylglycerone-phosphate synthase"/>
    <property type="match status" value="1"/>
</dbReference>
<comment type="subcellular location">
    <subcellularLocation>
        <location evidence="16">Peroxisome membrane</location>
    </subcellularLocation>
</comment>
<reference evidence="27 28" key="1">
    <citation type="journal article" date="2011" name="Nature">
        <title>A high-resolution map of human evolutionary constraint using 29 mammals.</title>
        <authorList>
            <person name="Lindblad-Toh K."/>
            <person name="Garber M."/>
            <person name="Zuk O."/>
            <person name="Lin M.F."/>
            <person name="Parker B.J."/>
            <person name="Washietl S."/>
            <person name="Kheradpour P."/>
            <person name="Ernst J."/>
            <person name="Jordan G."/>
            <person name="Mauceli E."/>
            <person name="Ward L.D."/>
            <person name="Lowe C.B."/>
            <person name="Holloway A.K."/>
            <person name="Clamp M."/>
            <person name="Gnerre S."/>
            <person name="Alfoldi J."/>
            <person name="Beal K."/>
            <person name="Chang J."/>
            <person name="Clawson H."/>
            <person name="Cuff J."/>
            <person name="Di Palma F."/>
            <person name="Fitzgerald S."/>
            <person name="Flicek P."/>
            <person name="Guttman M."/>
            <person name="Hubisz M.J."/>
            <person name="Jaffe D.B."/>
            <person name="Jungreis I."/>
            <person name="Kent W.J."/>
            <person name="Kostka D."/>
            <person name="Lara M."/>
            <person name="Martins A.L."/>
            <person name="Massingham T."/>
            <person name="Moltke I."/>
            <person name="Raney B.J."/>
            <person name="Rasmussen M.D."/>
            <person name="Robinson J."/>
            <person name="Stark A."/>
            <person name="Vilella A.J."/>
            <person name="Wen J."/>
            <person name="Xie X."/>
            <person name="Zody M.C."/>
            <person name="Baldwin J."/>
            <person name="Bloom T."/>
            <person name="Chin C.W."/>
            <person name="Heiman D."/>
            <person name="Nicol R."/>
            <person name="Nusbaum C."/>
            <person name="Young S."/>
            <person name="Wilkinson J."/>
            <person name="Worley K.C."/>
            <person name="Kovar C.L."/>
            <person name="Muzny D.M."/>
            <person name="Gibbs R.A."/>
            <person name="Cree A."/>
            <person name="Dihn H.H."/>
            <person name="Fowler G."/>
            <person name="Jhangiani S."/>
            <person name="Joshi V."/>
            <person name="Lee S."/>
            <person name="Lewis L.R."/>
            <person name="Nazareth L.V."/>
            <person name="Okwuonu G."/>
            <person name="Santibanez J."/>
            <person name="Warren W.C."/>
            <person name="Mardis E.R."/>
            <person name="Weinstock G.M."/>
            <person name="Wilson R.K."/>
            <person name="Delehaunty K."/>
            <person name="Dooling D."/>
            <person name="Fronik C."/>
            <person name="Fulton L."/>
            <person name="Fulton B."/>
            <person name="Graves T."/>
            <person name="Minx P."/>
            <person name="Sodergren E."/>
            <person name="Birney E."/>
            <person name="Margulies E.H."/>
            <person name="Herrero J."/>
            <person name="Green E.D."/>
            <person name="Haussler D."/>
            <person name="Siepel A."/>
            <person name="Goldman N."/>
            <person name="Pollard K.S."/>
            <person name="Pedersen J.S."/>
            <person name="Lander E.S."/>
            <person name="Kellis M."/>
        </authorList>
    </citation>
    <scope>NUCLEOTIDE SEQUENCE [LARGE SCALE GENOMIC DNA]</scope>
</reference>
<dbReference type="EMBL" id="AAPE02004628">
    <property type="status" value="NOT_ANNOTATED_CDS"/>
    <property type="molecule type" value="Genomic_DNA"/>
</dbReference>
<evidence type="ECO:0000313" key="27">
    <source>
        <dbReference type="Ensembl" id="ENSMLUP00000004668.2"/>
    </source>
</evidence>
<organism evidence="27 28">
    <name type="scientific">Myotis lucifugus</name>
    <name type="common">Little brown bat</name>
    <dbReference type="NCBI Taxonomy" id="59463"/>
    <lineage>
        <taxon>Eukaryota</taxon>
        <taxon>Metazoa</taxon>
        <taxon>Chordata</taxon>
        <taxon>Craniata</taxon>
        <taxon>Vertebrata</taxon>
        <taxon>Euteleostomi</taxon>
        <taxon>Mammalia</taxon>
        <taxon>Eutheria</taxon>
        <taxon>Laurasiatheria</taxon>
        <taxon>Chiroptera</taxon>
        <taxon>Yangochiroptera</taxon>
        <taxon>Vespertilionidae</taxon>
        <taxon>Myotis</taxon>
    </lineage>
</organism>
<evidence type="ECO:0000256" key="23">
    <source>
        <dbReference type="PIRSR" id="PIRSR625650-3"/>
    </source>
</evidence>
<dbReference type="InterPro" id="IPR025650">
    <property type="entry name" value="Alkyl-DHAP_Synthase"/>
</dbReference>
<dbReference type="GO" id="GO:0008611">
    <property type="term" value="P:ether lipid biosynthetic process"/>
    <property type="evidence" value="ECO:0007669"/>
    <property type="project" value="UniProtKB-UniPathway"/>
</dbReference>
<dbReference type="EMBL" id="AAPE02004627">
    <property type="status" value="NOT_ANNOTATED_CDS"/>
    <property type="molecule type" value="Genomic_DNA"/>
</dbReference>
<dbReference type="SUPFAM" id="SSF56176">
    <property type="entry name" value="FAD-binding/transporter-associated domain-like"/>
    <property type="match status" value="1"/>
</dbReference>
<dbReference type="Proteomes" id="UP000001074">
    <property type="component" value="Unassembled WGS sequence"/>
</dbReference>
<evidence type="ECO:0000256" key="24">
    <source>
        <dbReference type="PIRSR" id="PIRSR625650-4"/>
    </source>
</evidence>
<evidence type="ECO:0000256" key="4">
    <source>
        <dbReference type="ARBA" id="ARBA00008000"/>
    </source>
</evidence>
<dbReference type="STRING" id="59463.ENSMLUP00000004668"/>